<proteinExistence type="predicted"/>
<sequence length="33" mass="3324">MSKVNSKSQGAEDASKTSGQNEGSGSKGPLDQI</sequence>
<comment type="caution">
    <text evidence="2">The sequence shown here is derived from an EMBL/GenBank/DDBJ whole genome shotgun (WGS) entry which is preliminary data.</text>
</comment>
<dbReference type="AlphaFoldDB" id="A0A0F9HJA9"/>
<evidence type="ECO:0000313" key="2">
    <source>
        <dbReference type="EMBL" id="KKM15237.1"/>
    </source>
</evidence>
<feature type="region of interest" description="Disordered" evidence="1">
    <location>
        <begin position="1"/>
        <end position="33"/>
    </location>
</feature>
<reference evidence="2" key="1">
    <citation type="journal article" date="2015" name="Nature">
        <title>Complex archaea that bridge the gap between prokaryotes and eukaryotes.</title>
        <authorList>
            <person name="Spang A."/>
            <person name="Saw J.H."/>
            <person name="Jorgensen S.L."/>
            <person name="Zaremba-Niedzwiedzka K."/>
            <person name="Martijn J."/>
            <person name="Lind A.E."/>
            <person name="van Eijk R."/>
            <person name="Schleper C."/>
            <person name="Guy L."/>
            <person name="Ettema T.J."/>
        </authorList>
    </citation>
    <scope>NUCLEOTIDE SEQUENCE</scope>
</reference>
<accession>A0A0F9HJA9</accession>
<name>A0A0F9HJA9_9ZZZZ</name>
<evidence type="ECO:0000256" key="1">
    <source>
        <dbReference type="SAM" id="MobiDB-lite"/>
    </source>
</evidence>
<protein>
    <submittedName>
        <fullName evidence="2">Uncharacterized protein</fullName>
    </submittedName>
</protein>
<gene>
    <name evidence="2" type="ORF">LCGC14_1698120</name>
</gene>
<dbReference type="EMBL" id="LAZR01014955">
    <property type="protein sequence ID" value="KKM15237.1"/>
    <property type="molecule type" value="Genomic_DNA"/>
</dbReference>
<organism evidence="2">
    <name type="scientific">marine sediment metagenome</name>
    <dbReference type="NCBI Taxonomy" id="412755"/>
    <lineage>
        <taxon>unclassified sequences</taxon>
        <taxon>metagenomes</taxon>
        <taxon>ecological metagenomes</taxon>
    </lineage>
</organism>